<feature type="compositionally biased region" description="Basic and acidic residues" evidence="1">
    <location>
        <begin position="61"/>
        <end position="70"/>
    </location>
</feature>
<proteinExistence type="predicted"/>
<dbReference type="RefSeq" id="WP_045052672.1">
    <property type="nucleotide sequence ID" value="NZ_CAWMDP010000017.1"/>
</dbReference>
<reference evidence="2 3" key="1">
    <citation type="submission" date="2015-02" db="EMBL/GenBank/DDBJ databases">
        <title>Draft genome of a novel marine cyanobacterium (Chroococcales) isolated from South Atlantic Ocean.</title>
        <authorList>
            <person name="Rigonato J."/>
            <person name="Alvarenga D.O."/>
            <person name="Branco L.H."/>
            <person name="Varani A.M."/>
            <person name="Brandini F.P."/>
            <person name="Fiore M.F."/>
        </authorList>
    </citation>
    <scope>NUCLEOTIDE SEQUENCE [LARGE SCALE GENOMIC DNA]</scope>
    <source>
        <strain evidence="2 3">CENA595</strain>
    </source>
</reference>
<dbReference type="OrthoDB" id="426872at2"/>
<dbReference type="AlphaFoldDB" id="A0A0D8ZY19"/>
<feature type="compositionally biased region" description="Polar residues" evidence="1">
    <location>
        <begin position="1"/>
        <end position="11"/>
    </location>
</feature>
<evidence type="ECO:0000256" key="1">
    <source>
        <dbReference type="SAM" id="MobiDB-lite"/>
    </source>
</evidence>
<sequence length="70" mass="7951">MNSETPRSQAEQEQEEDTEIDPAVLDRIKHPPAIDSVMNELSPEELMSNPAVVPQTYNEPGDLRDDMKRD</sequence>
<comment type="caution">
    <text evidence="2">The sequence shown here is derived from an EMBL/GenBank/DDBJ whole genome shotgun (WGS) entry which is preliminary data.</text>
</comment>
<evidence type="ECO:0000313" key="2">
    <source>
        <dbReference type="EMBL" id="KJH73334.1"/>
    </source>
</evidence>
<feature type="region of interest" description="Disordered" evidence="1">
    <location>
        <begin position="39"/>
        <end position="70"/>
    </location>
</feature>
<dbReference type="STRING" id="1618023.UH38_00640"/>
<evidence type="ECO:0000313" key="3">
    <source>
        <dbReference type="Proteomes" id="UP000032452"/>
    </source>
</evidence>
<dbReference type="Proteomes" id="UP000032452">
    <property type="component" value="Unassembled WGS sequence"/>
</dbReference>
<name>A0A0D8ZY19_9CYAN</name>
<organism evidence="2 3">
    <name type="scientific">Aliterella atlantica CENA595</name>
    <dbReference type="NCBI Taxonomy" id="1618023"/>
    <lineage>
        <taxon>Bacteria</taxon>
        <taxon>Bacillati</taxon>
        <taxon>Cyanobacteriota</taxon>
        <taxon>Cyanophyceae</taxon>
        <taxon>Chroococcidiopsidales</taxon>
        <taxon>Aliterellaceae</taxon>
        <taxon>Aliterella</taxon>
    </lineage>
</organism>
<protein>
    <submittedName>
        <fullName evidence="2">Uncharacterized protein</fullName>
    </submittedName>
</protein>
<dbReference type="EMBL" id="JYON01000001">
    <property type="protein sequence ID" value="KJH73334.1"/>
    <property type="molecule type" value="Genomic_DNA"/>
</dbReference>
<feature type="region of interest" description="Disordered" evidence="1">
    <location>
        <begin position="1"/>
        <end position="25"/>
    </location>
</feature>
<accession>A0A0D8ZY19</accession>
<gene>
    <name evidence="2" type="ORF">UH38_00640</name>
</gene>
<keyword evidence="3" id="KW-1185">Reference proteome</keyword>